<dbReference type="KEGG" id="thes:FHQ07_10625"/>
<accession>A0A5B7ZTA3</accession>
<dbReference type="EMBL" id="CP040871">
    <property type="protein sequence ID" value="QDA57726.1"/>
    <property type="molecule type" value="Genomic_DNA"/>
</dbReference>
<sequence>MAIRPASSRVRRGFRSTKPARSFDPHSRKETPMFKRLILTAALVAASANAFAAGVTYKLDPGHTNVIASWNHMGYSNPSASFSGVDGSLVYDAADVGKSSVQVTLPLSGLNGFSEKFNAHLNSADFFDSAKFPTASFKSTKVEAAGEGKLKVTGELTIKDITKPVVLDVALNKRGEGNNGGAKIGFDATATIKRTDYGMGMAVPMVSDEIALRITTEANAPKADAPEAKAKAGKTGKASNTK</sequence>
<organism evidence="3 4">
    <name type="scientific">Thermomonas aquatica</name>
    <dbReference type="NCBI Taxonomy" id="2202149"/>
    <lineage>
        <taxon>Bacteria</taxon>
        <taxon>Pseudomonadati</taxon>
        <taxon>Pseudomonadota</taxon>
        <taxon>Gammaproteobacteria</taxon>
        <taxon>Lysobacterales</taxon>
        <taxon>Lysobacteraceae</taxon>
        <taxon>Thermomonas</taxon>
    </lineage>
</organism>
<name>A0A5B7ZTA3_9GAMM</name>
<dbReference type="AlphaFoldDB" id="A0A5B7ZTA3"/>
<gene>
    <name evidence="3" type="ORF">FHQ07_10625</name>
</gene>
<dbReference type="SUPFAM" id="SSF101874">
    <property type="entry name" value="YceI-like"/>
    <property type="match status" value="1"/>
</dbReference>
<dbReference type="PANTHER" id="PTHR34406">
    <property type="entry name" value="PROTEIN YCEI"/>
    <property type="match status" value="1"/>
</dbReference>
<dbReference type="Gene3D" id="2.40.128.110">
    <property type="entry name" value="Lipid/polyisoprenoid-binding, YceI-like"/>
    <property type="match status" value="1"/>
</dbReference>
<evidence type="ECO:0000256" key="1">
    <source>
        <dbReference type="SAM" id="MobiDB-lite"/>
    </source>
</evidence>
<evidence type="ECO:0000313" key="3">
    <source>
        <dbReference type="EMBL" id="QDA57726.1"/>
    </source>
</evidence>
<dbReference type="PANTHER" id="PTHR34406:SF1">
    <property type="entry name" value="PROTEIN YCEI"/>
    <property type="match status" value="1"/>
</dbReference>
<proteinExistence type="predicted"/>
<feature type="compositionally biased region" description="Low complexity" evidence="1">
    <location>
        <begin position="233"/>
        <end position="242"/>
    </location>
</feature>
<feature type="region of interest" description="Disordered" evidence="1">
    <location>
        <begin position="1"/>
        <end position="28"/>
    </location>
</feature>
<evidence type="ECO:0000259" key="2">
    <source>
        <dbReference type="SMART" id="SM00867"/>
    </source>
</evidence>
<reference evidence="3 4" key="1">
    <citation type="submission" date="2019-06" db="EMBL/GenBank/DDBJ databases">
        <title>Thermomonas aquatica sp. nov., isolated from an industrial wastewater treatment plant.</title>
        <authorList>
            <person name="Jeon J.H."/>
            <person name="Park D.-S."/>
        </authorList>
    </citation>
    <scope>NUCLEOTIDE SEQUENCE [LARGE SCALE GENOMIC DNA]</scope>
    <source>
        <strain evidence="3 4">SY21</strain>
    </source>
</reference>
<feature type="region of interest" description="Disordered" evidence="1">
    <location>
        <begin position="218"/>
        <end position="242"/>
    </location>
</feature>
<dbReference type="Pfam" id="PF04264">
    <property type="entry name" value="YceI"/>
    <property type="match status" value="1"/>
</dbReference>
<keyword evidence="4" id="KW-1185">Reference proteome</keyword>
<dbReference type="SMART" id="SM00867">
    <property type="entry name" value="YceI"/>
    <property type="match status" value="1"/>
</dbReference>
<dbReference type="OrthoDB" id="9811006at2"/>
<dbReference type="InterPro" id="IPR007372">
    <property type="entry name" value="Lipid/polyisoprenoid-bd_YceI"/>
</dbReference>
<evidence type="ECO:0000313" key="4">
    <source>
        <dbReference type="Proteomes" id="UP000308149"/>
    </source>
</evidence>
<dbReference type="InterPro" id="IPR036761">
    <property type="entry name" value="TTHA0802/YceI-like_sf"/>
</dbReference>
<protein>
    <submittedName>
        <fullName evidence="3">YceI family protein</fullName>
    </submittedName>
</protein>
<dbReference type="Proteomes" id="UP000308149">
    <property type="component" value="Chromosome"/>
</dbReference>
<feature type="domain" description="Lipid/polyisoprenoid-binding YceI-like" evidence="2">
    <location>
        <begin position="56"/>
        <end position="219"/>
    </location>
</feature>